<protein>
    <submittedName>
        <fullName evidence="2">Uncharacterized protein</fullName>
    </submittedName>
</protein>
<dbReference type="Proteomes" id="UP001292094">
    <property type="component" value="Unassembled WGS sequence"/>
</dbReference>
<gene>
    <name evidence="2" type="ORF">Pmani_034752</name>
</gene>
<evidence type="ECO:0000256" key="1">
    <source>
        <dbReference type="SAM" id="MobiDB-lite"/>
    </source>
</evidence>
<reference evidence="2" key="1">
    <citation type="submission" date="2023-11" db="EMBL/GenBank/DDBJ databases">
        <title>Genome assemblies of two species of porcelain crab, Petrolisthes cinctipes and Petrolisthes manimaculis (Anomura: Porcellanidae).</title>
        <authorList>
            <person name="Angst P."/>
        </authorList>
    </citation>
    <scope>NUCLEOTIDE SEQUENCE</scope>
    <source>
        <strain evidence="2">PB745_02</strain>
        <tissue evidence="2">Gill</tissue>
    </source>
</reference>
<accession>A0AAE1NNQ1</accession>
<sequence>MSLATRGNESVLEDMKEVRPLLLHLHLLYLPASFSTFTSSIFQPPSPPSPPLSSSLLLHLHTPLSSSPPSPPSPPLSSSFLLHLHLLYLLVSFFSSSTSSIFQSPPPSSSPGDITRLSSSSTVLTNPHLTPSLTPQEHSKTLNRMDYVCTTRNLTSLSLGQA</sequence>
<dbReference type="AlphaFoldDB" id="A0AAE1NNQ1"/>
<evidence type="ECO:0000313" key="3">
    <source>
        <dbReference type="Proteomes" id="UP001292094"/>
    </source>
</evidence>
<feature type="region of interest" description="Disordered" evidence="1">
    <location>
        <begin position="105"/>
        <end position="139"/>
    </location>
</feature>
<dbReference type="EMBL" id="JAWZYT010004813">
    <property type="protein sequence ID" value="KAK4292492.1"/>
    <property type="molecule type" value="Genomic_DNA"/>
</dbReference>
<evidence type="ECO:0000313" key="2">
    <source>
        <dbReference type="EMBL" id="KAK4292492.1"/>
    </source>
</evidence>
<keyword evidence="3" id="KW-1185">Reference proteome</keyword>
<proteinExistence type="predicted"/>
<feature type="compositionally biased region" description="Polar residues" evidence="1">
    <location>
        <begin position="116"/>
        <end position="136"/>
    </location>
</feature>
<organism evidence="2 3">
    <name type="scientific">Petrolisthes manimaculis</name>
    <dbReference type="NCBI Taxonomy" id="1843537"/>
    <lineage>
        <taxon>Eukaryota</taxon>
        <taxon>Metazoa</taxon>
        <taxon>Ecdysozoa</taxon>
        <taxon>Arthropoda</taxon>
        <taxon>Crustacea</taxon>
        <taxon>Multicrustacea</taxon>
        <taxon>Malacostraca</taxon>
        <taxon>Eumalacostraca</taxon>
        <taxon>Eucarida</taxon>
        <taxon>Decapoda</taxon>
        <taxon>Pleocyemata</taxon>
        <taxon>Anomura</taxon>
        <taxon>Galatheoidea</taxon>
        <taxon>Porcellanidae</taxon>
        <taxon>Petrolisthes</taxon>
    </lineage>
</organism>
<comment type="caution">
    <text evidence="2">The sequence shown here is derived from an EMBL/GenBank/DDBJ whole genome shotgun (WGS) entry which is preliminary data.</text>
</comment>
<name>A0AAE1NNQ1_9EUCA</name>